<dbReference type="OrthoDB" id="8288922at2"/>
<dbReference type="AlphaFoldDB" id="A0A2A6JB94"/>
<feature type="signal peptide" evidence="1">
    <location>
        <begin position="1"/>
        <end position="18"/>
    </location>
</feature>
<protein>
    <submittedName>
        <fullName evidence="2">Histidine kinase</fullName>
    </submittedName>
</protein>
<dbReference type="Proteomes" id="UP000278081">
    <property type="component" value="Unassembled WGS sequence"/>
</dbReference>
<proteinExistence type="predicted"/>
<feature type="chain" id="PRO_5044572871" evidence="1">
    <location>
        <begin position="19"/>
        <end position="164"/>
    </location>
</feature>
<evidence type="ECO:0000313" key="5">
    <source>
        <dbReference type="Proteomes" id="UP000278081"/>
    </source>
</evidence>
<keyword evidence="1" id="KW-0732">Signal</keyword>
<keyword evidence="2" id="KW-0808">Transferase</keyword>
<evidence type="ECO:0000256" key="1">
    <source>
        <dbReference type="SAM" id="SignalP"/>
    </source>
</evidence>
<dbReference type="EMBL" id="NWSV01000008">
    <property type="protein sequence ID" value="PDT03489.1"/>
    <property type="molecule type" value="Genomic_DNA"/>
</dbReference>
<name>A0A2A6JB94_9HYPH</name>
<reference evidence="3 5" key="2">
    <citation type="submission" date="2018-11" db="EMBL/GenBank/DDBJ databases">
        <title>Rhizobium chutanense sp. nov., isolated from root nodules of Phaseolus vulgaris in China.</title>
        <authorList>
            <person name="Huo Y."/>
        </authorList>
    </citation>
    <scope>NUCLEOTIDE SEQUENCE [LARGE SCALE GENOMIC DNA]</scope>
    <source>
        <strain evidence="3 5">C16</strain>
    </source>
</reference>
<dbReference type="Proteomes" id="UP000220768">
    <property type="component" value="Unassembled WGS sequence"/>
</dbReference>
<keyword evidence="2" id="KW-0418">Kinase</keyword>
<reference evidence="2 4" key="1">
    <citation type="submission" date="2017-09" db="EMBL/GenBank/DDBJ databases">
        <title>Comparative genomics of rhizobia isolated from Phaseolus vulgaris in China.</title>
        <authorList>
            <person name="Tong W."/>
        </authorList>
    </citation>
    <scope>NUCLEOTIDE SEQUENCE [LARGE SCALE GENOMIC DNA]</scope>
    <source>
        <strain evidence="2 4">C5</strain>
    </source>
</reference>
<sequence>MYRTFAYALIVASIPAFADAATMKFPSDAPVASITIPDSWQPEETETGVQATSSDSAIYFSVDVADSKSMDKVTSDAIDFLAKSGVTVDVKTQKETPVTEVNGLQMTTLDWDGKDADGPVSVGMAFVSSTGEKALVVTYWGTKGDEDKHDAEITDMMMSIKMTE</sequence>
<dbReference type="RefSeq" id="WP_097613017.1">
    <property type="nucleotide sequence ID" value="NZ_ML133780.1"/>
</dbReference>
<dbReference type="GO" id="GO:0016301">
    <property type="term" value="F:kinase activity"/>
    <property type="evidence" value="ECO:0007669"/>
    <property type="project" value="UniProtKB-KW"/>
</dbReference>
<organism evidence="2 4">
    <name type="scientific">Rhizobium chutanense</name>
    <dbReference type="NCBI Taxonomy" id="2035448"/>
    <lineage>
        <taxon>Bacteria</taxon>
        <taxon>Pseudomonadati</taxon>
        <taxon>Pseudomonadota</taxon>
        <taxon>Alphaproteobacteria</taxon>
        <taxon>Hyphomicrobiales</taxon>
        <taxon>Rhizobiaceae</taxon>
        <taxon>Rhizobium/Agrobacterium group</taxon>
        <taxon>Rhizobium</taxon>
    </lineage>
</organism>
<gene>
    <name evidence="2" type="ORF">CO666_15725</name>
    <name evidence="3" type="ORF">EFR84_28005</name>
</gene>
<evidence type="ECO:0000313" key="2">
    <source>
        <dbReference type="EMBL" id="PDT03489.1"/>
    </source>
</evidence>
<accession>A0A3S0SIV9</accession>
<dbReference type="Gene3D" id="3.40.1000.10">
    <property type="entry name" value="Mog1/PsbP, alpha/beta/alpha sandwich"/>
    <property type="match status" value="1"/>
</dbReference>
<keyword evidence="4" id="KW-1185">Reference proteome</keyword>
<evidence type="ECO:0000313" key="3">
    <source>
        <dbReference type="EMBL" id="RUL98774.1"/>
    </source>
</evidence>
<dbReference type="EMBL" id="RJTJ01000033">
    <property type="protein sequence ID" value="RUL98774.1"/>
    <property type="molecule type" value="Genomic_DNA"/>
</dbReference>
<comment type="caution">
    <text evidence="2">The sequence shown here is derived from an EMBL/GenBank/DDBJ whole genome shotgun (WGS) entry which is preliminary data.</text>
</comment>
<evidence type="ECO:0000313" key="4">
    <source>
        <dbReference type="Proteomes" id="UP000220768"/>
    </source>
</evidence>
<accession>A0A2A6JB94</accession>